<dbReference type="SUPFAM" id="SSF63501">
    <property type="entry name" value="Frizzled cysteine-rich domain"/>
    <property type="match status" value="1"/>
</dbReference>
<protein>
    <submittedName>
        <fullName evidence="6">Uncharacterized protein</fullName>
    </submittedName>
</protein>
<evidence type="ECO:0000259" key="5">
    <source>
        <dbReference type="PROSITE" id="PS50287"/>
    </source>
</evidence>
<evidence type="ECO:0000313" key="7">
    <source>
        <dbReference type="Proteomes" id="UP000683360"/>
    </source>
</evidence>
<dbReference type="Gene3D" id="2.60.120.200">
    <property type="match status" value="1"/>
</dbReference>
<dbReference type="SUPFAM" id="SSF49899">
    <property type="entry name" value="Concanavalin A-like lectins/glucanases"/>
    <property type="match status" value="1"/>
</dbReference>
<dbReference type="InterPro" id="IPR020067">
    <property type="entry name" value="Frizzled_dom"/>
</dbReference>
<dbReference type="AlphaFoldDB" id="A0A8S3V6X9"/>
<keyword evidence="1 2" id="KW-1015">Disulfide bond</keyword>
<dbReference type="InterPro" id="IPR036790">
    <property type="entry name" value="Frizzled_dom_sf"/>
</dbReference>
<comment type="caution">
    <text evidence="6">The sequence shown here is derived from an EMBL/GenBank/DDBJ whole genome shotgun (WGS) entry which is preliminary data.</text>
</comment>
<dbReference type="PROSITE" id="PS50038">
    <property type="entry name" value="FZ"/>
    <property type="match status" value="1"/>
</dbReference>
<dbReference type="PROSITE" id="PS50060">
    <property type="entry name" value="MAM_2"/>
    <property type="match status" value="1"/>
</dbReference>
<dbReference type="InterPro" id="IPR001190">
    <property type="entry name" value="SRCR"/>
</dbReference>
<dbReference type="PRINTS" id="PR00258">
    <property type="entry name" value="SPERACTRCPTR"/>
</dbReference>
<reference evidence="6" key="1">
    <citation type="submission" date="2021-03" db="EMBL/GenBank/DDBJ databases">
        <authorList>
            <person name="Bekaert M."/>
        </authorList>
    </citation>
    <scope>NUCLEOTIDE SEQUENCE</scope>
</reference>
<name>A0A8S3V6X9_MYTED</name>
<dbReference type="InterPro" id="IPR036772">
    <property type="entry name" value="SRCR-like_dom_sf"/>
</dbReference>
<dbReference type="CDD" id="cd07066">
    <property type="entry name" value="CRD_FZ"/>
    <property type="match status" value="1"/>
</dbReference>
<dbReference type="Gene3D" id="1.10.2000.10">
    <property type="entry name" value="Frizzled cysteine-rich domain"/>
    <property type="match status" value="1"/>
</dbReference>
<keyword evidence="7" id="KW-1185">Reference proteome</keyword>
<evidence type="ECO:0000313" key="6">
    <source>
        <dbReference type="EMBL" id="CAG2249823.1"/>
    </source>
</evidence>
<dbReference type="InterPro" id="IPR013320">
    <property type="entry name" value="ConA-like_dom_sf"/>
</dbReference>
<dbReference type="SMART" id="SM00202">
    <property type="entry name" value="SR"/>
    <property type="match status" value="1"/>
</dbReference>
<comment type="caution">
    <text evidence="2">Lacks conserved residue(s) required for the propagation of feature annotation.</text>
</comment>
<dbReference type="EMBL" id="CAJPWZ010003003">
    <property type="protein sequence ID" value="CAG2249823.1"/>
    <property type="molecule type" value="Genomic_DNA"/>
</dbReference>
<dbReference type="GO" id="GO:0016020">
    <property type="term" value="C:membrane"/>
    <property type="evidence" value="ECO:0007669"/>
    <property type="project" value="InterPro"/>
</dbReference>
<dbReference type="PANTHER" id="PTHR48071:SF18">
    <property type="entry name" value="DELETED IN MALIGNANT BRAIN TUMORS 1 PROTEIN-RELATED"/>
    <property type="match status" value="1"/>
</dbReference>
<evidence type="ECO:0000259" key="4">
    <source>
        <dbReference type="PROSITE" id="PS50060"/>
    </source>
</evidence>
<accession>A0A8S3V6X9</accession>
<sequence>MGEICVEATSTYHDSICKPFGFNLTSYPNYLGHQSEAEAAQFAWSLLNSANINCTADVPELVMMCAFLTPSCEGGRVIPPCSEPCMTPVPTIGNTTTPSMFKPISQHHGDQQVTPITQHLGHQQLLHQEVFDGLTNSDLLLVTLRGNLIGQRVVESTANKMMVYFHSDVKLRLVNGSNCLEGRVEIKINGVWGTISTSNSIFTTREASVICRVGEGAIPYQYGYFGQADSTVPVWYTNLYCTGSESRLEQCSKQKYAVLSHAYDVGISEYYCSFNSDCMFLSASSSSSVHWLRRSIQFVGIKGSSYTGDIALDEIKLMRGTCRSYFYATSDSSKEGSQTYLFTKFFKAYGTESVTFDYLNSRYTKFEVGWISESGNTTMRSIEYSDINILWTTTSQADQWTKKCISLGAVTGNIAIVYVHTTTVWNTQITAVDNVEVSTGGCNVKSLSCDFDDSAVCGYYMSDAWKRKEHNNRMGGKIDRGSHWGF</sequence>
<feature type="domain" description="MAM" evidence="4">
    <location>
        <begin position="270"/>
        <end position="444"/>
    </location>
</feature>
<dbReference type="SUPFAM" id="SSF56487">
    <property type="entry name" value="SRCR-like"/>
    <property type="match status" value="1"/>
</dbReference>
<evidence type="ECO:0000256" key="2">
    <source>
        <dbReference type="PROSITE-ProRule" id="PRU00196"/>
    </source>
</evidence>
<dbReference type="PROSITE" id="PS50287">
    <property type="entry name" value="SRCR_2"/>
    <property type="match status" value="1"/>
</dbReference>
<organism evidence="6 7">
    <name type="scientific">Mytilus edulis</name>
    <name type="common">Blue mussel</name>
    <dbReference type="NCBI Taxonomy" id="6550"/>
    <lineage>
        <taxon>Eukaryota</taxon>
        <taxon>Metazoa</taxon>
        <taxon>Spiralia</taxon>
        <taxon>Lophotrochozoa</taxon>
        <taxon>Mollusca</taxon>
        <taxon>Bivalvia</taxon>
        <taxon>Autobranchia</taxon>
        <taxon>Pteriomorphia</taxon>
        <taxon>Mytilida</taxon>
        <taxon>Mytiloidea</taxon>
        <taxon>Mytilidae</taxon>
        <taxon>Mytilinae</taxon>
        <taxon>Mytilus</taxon>
    </lineage>
</organism>
<dbReference type="Proteomes" id="UP000683360">
    <property type="component" value="Unassembled WGS sequence"/>
</dbReference>
<feature type="disulfide bond" evidence="2">
    <location>
        <begin position="241"/>
        <end position="251"/>
    </location>
</feature>
<feature type="disulfide bond" evidence="2">
    <location>
        <begin position="211"/>
        <end position="272"/>
    </location>
</feature>
<feature type="domain" description="FZ" evidence="3">
    <location>
        <begin position="5"/>
        <end position="85"/>
    </location>
</feature>
<dbReference type="Gene3D" id="3.10.250.10">
    <property type="entry name" value="SRCR-like domain"/>
    <property type="match status" value="1"/>
</dbReference>
<dbReference type="PANTHER" id="PTHR48071">
    <property type="entry name" value="SRCR DOMAIN-CONTAINING PROTEIN"/>
    <property type="match status" value="1"/>
</dbReference>
<gene>
    <name evidence="6" type="ORF">MEDL_61566</name>
</gene>
<evidence type="ECO:0000256" key="1">
    <source>
        <dbReference type="ARBA" id="ARBA00023157"/>
    </source>
</evidence>
<feature type="domain" description="SRCR" evidence="5">
    <location>
        <begin position="171"/>
        <end position="273"/>
    </location>
</feature>
<evidence type="ECO:0000259" key="3">
    <source>
        <dbReference type="PROSITE" id="PS50038"/>
    </source>
</evidence>
<dbReference type="Pfam" id="PF00629">
    <property type="entry name" value="MAM"/>
    <property type="match status" value="1"/>
</dbReference>
<dbReference type="Pfam" id="PF01392">
    <property type="entry name" value="Fz"/>
    <property type="match status" value="1"/>
</dbReference>
<dbReference type="Pfam" id="PF00530">
    <property type="entry name" value="SRCR"/>
    <property type="match status" value="1"/>
</dbReference>
<dbReference type="InterPro" id="IPR000998">
    <property type="entry name" value="MAM_dom"/>
</dbReference>
<proteinExistence type="predicted"/>